<reference evidence="3" key="1">
    <citation type="submission" date="2021-01" db="EMBL/GenBank/DDBJ databases">
        <authorList>
            <person name="Corre E."/>
            <person name="Pelletier E."/>
            <person name="Niang G."/>
            <person name="Scheremetjew M."/>
            <person name="Finn R."/>
            <person name="Kale V."/>
            <person name="Holt S."/>
            <person name="Cochrane G."/>
            <person name="Meng A."/>
            <person name="Brown T."/>
            <person name="Cohen L."/>
        </authorList>
    </citation>
    <scope>NUCLEOTIDE SEQUENCE</scope>
    <source>
        <strain evidence="3">MM31A-1</strain>
    </source>
</reference>
<dbReference type="GO" id="GO:0006888">
    <property type="term" value="P:endoplasmic reticulum to Golgi vesicle-mediated transport"/>
    <property type="evidence" value="ECO:0007669"/>
    <property type="project" value="TreeGrafter"/>
</dbReference>
<gene>
    <name evidence="3" type="ORF">CDEB00056_LOCUS24458</name>
</gene>
<dbReference type="GO" id="GO:0016197">
    <property type="term" value="P:endosomal transport"/>
    <property type="evidence" value="ECO:0007669"/>
    <property type="project" value="TreeGrafter"/>
</dbReference>
<protein>
    <recommendedName>
        <fullName evidence="2">Methyltransferase FkbM domain-containing protein</fullName>
    </recommendedName>
</protein>
<dbReference type="GO" id="GO:0005789">
    <property type="term" value="C:endoplasmic reticulum membrane"/>
    <property type="evidence" value="ECO:0007669"/>
    <property type="project" value="TreeGrafter"/>
</dbReference>
<organism evidence="3">
    <name type="scientific">Chaetoceros debilis</name>
    <dbReference type="NCBI Taxonomy" id="122233"/>
    <lineage>
        <taxon>Eukaryota</taxon>
        <taxon>Sar</taxon>
        <taxon>Stramenopiles</taxon>
        <taxon>Ochrophyta</taxon>
        <taxon>Bacillariophyta</taxon>
        <taxon>Coscinodiscophyceae</taxon>
        <taxon>Chaetocerotophycidae</taxon>
        <taxon>Chaetocerotales</taxon>
        <taxon>Chaetocerotaceae</taxon>
        <taxon>Chaetoceros</taxon>
    </lineage>
</organism>
<dbReference type="Pfam" id="PF05050">
    <property type="entry name" value="Methyltransf_21"/>
    <property type="match status" value="1"/>
</dbReference>
<accession>A0A7S3VGH6</accession>
<feature type="region of interest" description="Disordered" evidence="1">
    <location>
        <begin position="251"/>
        <end position="271"/>
    </location>
</feature>
<evidence type="ECO:0000259" key="2">
    <source>
        <dbReference type="Pfam" id="PF05050"/>
    </source>
</evidence>
<dbReference type="InterPro" id="IPR053202">
    <property type="entry name" value="EGF_Rcpt_Signaling_Reg"/>
</dbReference>
<sequence>MTFILSSSTSSTIGSGEQNLAYKQQLLVVNLIHVSIQLNNFTAVMNTIVQRIPRVLLKKESQGGDYSGVQKKEGKQRLKQKMSLCILTGYLLGCVTNLKRSESSVVDILLENSNSGKNLDHNNEGWNDIHVYVNDGKFLGGKNDKSQCGQDRIVSQLHQQLLVTTLPSSASSQSGGFFVDLASNDATHFSNTYHILEKEMGWKGLCIEPNPTYWSRLVQRKGCTVVAAALGENVGEEVQFVMHQKQRQASGGLVDGDRFDNKASRPKSNIKPTPMFTTTLSDVLGRFQAPPTIDYLSLDVEGAEYFVMQYFPFKQYTIHFLTVERPKQELIDLLYDHGYQYVGSNNEWGMETLWVNESIVAAFAKKSDFDAKVQSILSKEGWNFMETTKYLKVPKGRFGSGNDGVRPQVIWKD</sequence>
<dbReference type="SUPFAM" id="SSF53335">
    <property type="entry name" value="S-adenosyl-L-methionine-dependent methyltransferases"/>
    <property type="match status" value="1"/>
</dbReference>
<dbReference type="GO" id="GO:0031902">
    <property type="term" value="C:late endosome membrane"/>
    <property type="evidence" value="ECO:0007669"/>
    <property type="project" value="TreeGrafter"/>
</dbReference>
<dbReference type="GO" id="GO:0005886">
    <property type="term" value="C:plasma membrane"/>
    <property type="evidence" value="ECO:0007669"/>
    <property type="project" value="TreeGrafter"/>
</dbReference>
<dbReference type="PANTHER" id="PTHR34009">
    <property type="entry name" value="PROTEIN STAR"/>
    <property type="match status" value="1"/>
</dbReference>
<evidence type="ECO:0000256" key="1">
    <source>
        <dbReference type="SAM" id="MobiDB-lite"/>
    </source>
</evidence>
<dbReference type="GO" id="GO:0005794">
    <property type="term" value="C:Golgi apparatus"/>
    <property type="evidence" value="ECO:0007669"/>
    <property type="project" value="TreeGrafter"/>
</dbReference>
<dbReference type="InterPro" id="IPR029063">
    <property type="entry name" value="SAM-dependent_MTases_sf"/>
</dbReference>
<feature type="domain" description="Methyltransferase FkbM" evidence="2">
    <location>
        <begin position="190"/>
        <end position="341"/>
    </location>
</feature>
<name>A0A7S3VGH6_9STRA</name>
<evidence type="ECO:0000313" key="3">
    <source>
        <dbReference type="EMBL" id="CAE0479604.1"/>
    </source>
</evidence>
<dbReference type="Gene3D" id="3.40.50.150">
    <property type="entry name" value="Vaccinia Virus protein VP39"/>
    <property type="match status" value="1"/>
</dbReference>
<proteinExistence type="predicted"/>
<dbReference type="InterPro" id="IPR006342">
    <property type="entry name" value="FkbM_mtfrase"/>
</dbReference>
<dbReference type="PANTHER" id="PTHR34009:SF2">
    <property type="entry name" value="PROTEIN STAR"/>
    <property type="match status" value="1"/>
</dbReference>
<dbReference type="EMBL" id="HBIO01031909">
    <property type="protein sequence ID" value="CAE0479604.1"/>
    <property type="molecule type" value="Transcribed_RNA"/>
</dbReference>
<dbReference type="AlphaFoldDB" id="A0A7S3VGH6"/>